<dbReference type="EMBL" id="WODC01000005">
    <property type="protein sequence ID" value="MUM77670.1"/>
    <property type="molecule type" value="Genomic_DNA"/>
</dbReference>
<dbReference type="AlphaFoldDB" id="A0A7K1KNT7"/>
<accession>A0A7K1KNT7</accession>
<name>A0A7K1KNT7_9BACT</name>
<evidence type="ECO:0000313" key="1">
    <source>
        <dbReference type="EMBL" id="MUM77670.1"/>
    </source>
</evidence>
<comment type="caution">
    <text evidence="1">The sequence shown here is derived from an EMBL/GenBank/DDBJ whole genome shotgun (WGS) entry which is preliminary data.</text>
</comment>
<evidence type="ECO:0000313" key="2">
    <source>
        <dbReference type="Proteomes" id="UP000461162"/>
    </source>
</evidence>
<dbReference type="RefSeq" id="WP_155934068.1">
    <property type="nucleotide sequence ID" value="NZ_WODC01000005.1"/>
</dbReference>
<reference evidence="1 2" key="1">
    <citation type="submission" date="2019-11" db="EMBL/GenBank/DDBJ databases">
        <title>Pseudodesulfovibrio alkaliphilus, sp. nov., an alkaliphilic sulfate-reducing bacteria from mud volcano of Taman peninsula, Russia.</title>
        <authorList>
            <person name="Frolova A."/>
            <person name="Merkel A.Y."/>
            <person name="Slobodkin A.I."/>
        </authorList>
    </citation>
    <scope>NUCLEOTIDE SEQUENCE [LARGE SCALE GENOMIC DNA]</scope>
    <source>
        <strain evidence="1 2">F-1</strain>
    </source>
</reference>
<sequence>MQLGLTIINPAEIPFNYVLFLRLPQARHCASVVWMTGEAPPKASLPLTWSDAPAVVLGSREDDALIQDKTWPVALHTRWRLEYSSETDPDPFRLVPVPDVGTVIKDDVIVENRSGIEVNVGMGVNMVGALYMENILSNENVIFKMAPVYHLGLLAPGTPARVGQVVDNGDEAGTGGLPVEAMLAQCTIELSGTRPLALVKIVVDEAGSPSLSVSYVG</sequence>
<dbReference type="Proteomes" id="UP000461162">
    <property type="component" value="Unassembled WGS sequence"/>
</dbReference>
<keyword evidence="2" id="KW-1185">Reference proteome</keyword>
<gene>
    <name evidence="1" type="ORF">GKC30_08495</name>
</gene>
<organism evidence="1 2">
    <name type="scientific">Pseudodesulfovibrio alkaliphilus</name>
    <dbReference type="NCBI Taxonomy" id="2661613"/>
    <lineage>
        <taxon>Bacteria</taxon>
        <taxon>Pseudomonadati</taxon>
        <taxon>Thermodesulfobacteriota</taxon>
        <taxon>Desulfovibrionia</taxon>
        <taxon>Desulfovibrionales</taxon>
        <taxon>Desulfovibrionaceae</taxon>
    </lineage>
</organism>
<protein>
    <submittedName>
        <fullName evidence="1">Uncharacterized protein</fullName>
    </submittedName>
</protein>
<proteinExistence type="predicted"/>